<feature type="compositionally biased region" description="Low complexity" evidence="1">
    <location>
        <begin position="26"/>
        <end position="36"/>
    </location>
</feature>
<feature type="signal peptide" evidence="2">
    <location>
        <begin position="1"/>
        <end position="19"/>
    </location>
</feature>
<evidence type="ECO:0000256" key="2">
    <source>
        <dbReference type="SAM" id="SignalP"/>
    </source>
</evidence>
<reference evidence="3 4" key="1">
    <citation type="submission" date="2020-05" db="EMBL/GenBank/DDBJ databases">
        <title>Erythrobacter mangrovi sp. nov., isolated from rhizosphere soil of mangrove plant (Kandelia candel).</title>
        <authorList>
            <person name="Ye Y.H."/>
        </authorList>
    </citation>
    <scope>NUCLEOTIDE SEQUENCE [LARGE SCALE GENOMIC DNA]</scope>
    <source>
        <strain evidence="3 4">EB310</strain>
    </source>
</reference>
<dbReference type="Proteomes" id="UP000504693">
    <property type="component" value="Chromosome"/>
</dbReference>
<feature type="chain" id="PRO_5028879161" description="DUF995 domain-containing protein" evidence="2">
    <location>
        <begin position="20"/>
        <end position="150"/>
    </location>
</feature>
<accession>A0A7D4BA82</accession>
<evidence type="ECO:0000256" key="1">
    <source>
        <dbReference type="SAM" id="MobiDB-lite"/>
    </source>
</evidence>
<feature type="region of interest" description="Disordered" evidence="1">
    <location>
        <begin position="15"/>
        <end position="45"/>
    </location>
</feature>
<keyword evidence="4" id="KW-1185">Reference proteome</keyword>
<dbReference type="EMBL" id="CP053921">
    <property type="protein sequence ID" value="QKG70706.1"/>
    <property type="molecule type" value="Genomic_DNA"/>
</dbReference>
<evidence type="ECO:0008006" key="5">
    <source>
        <dbReference type="Google" id="ProtNLM"/>
    </source>
</evidence>
<sequence length="150" mass="16226">MRQALLIGLALSIPGCAQAPDPPPSDTTTASATAAAGEQASTGIPQAFAETAWRAQGRDGSQYITYLDSDGTYRDLRNGDPWQTGTWTYDLAGENRLCFTPDDENGAERCWRPERMHGKAMDVIGGPEARRVELEPVAYEPADPKDENPA</sequence>
<dbReference type="KEGG" id="emv:HQR01_04600"/>
<proteinExistence type="predicted"/>
<dbReference type="RefSeq" id="WP_173212966.1">
    <property type="nucleotide sequence ID" value="NZ_CP053921.1"/>
</dbReference>
<evidence type="ECO:0000313" key="3">
    <source>
        <dbReference type="EMBL" id="QKG70706.1"/>
    </source>
</evidence>
<name>A0A7D4BA82_9SPHN</name>
<evidence type="ECO:0000313" key="4">
    <source>
        <dbReference type="Proteomes" id="UP000504693"/>
    </source>
</evidence>
<protein>
    <recommendedName>
        <fullName evidence="5">DUF995 domain-containing protein</fullName>
    </recommendedName>
</protein>
<keyword evidence="2" id="KW-0732">Signal</keyword>
<organism evidence="3 4">
    <name type="scientific">Erythrobacter mangrovi</name>
    <dbReference type="NCBI Taxonomy" id="2739433"/>
    <lineage>
        <taxon>Bacteria</taxon>
        <taxon>Pseudomonadati</taxon>
        <taxon>Pseudomonadota</taxon>
        <taxon>Alphaproteobacteria</taxon>
        <taxon>Sphingomonadales</taxon>
        <taxon>Erythrobacteraceae</taxon>
        <taxon>Erythrobacter/Porphyrobacter group</taxon>
        <taxon>Erythrobacter</taxon>
    </lineage>
</organism>
<gene>
    <name evidence="3" type="ORF">HQR01_04600</name>
</gene>
<dbReference type="AlphaFoldDB" id="A0A7D4BA82"/>